<dbReference type="InterPro" id="IPR006597">
    <property type="entry name" value="Sel1-like"/>
</dbReference>
<evidence type="ECO:0000313" key="4">
    <source>
        <dbReference type="Proteomes" id="UP000008983"/>
    </source>
</evidence>
<dbReference type="Proteomes" id="UP000008983">
    <property type="component" value="Unassembled WGS sequence"/>
</dbReference>
<dbReference type="Gene3D" id="1.25.40.10">
    <property type="entry name" value="Tetratricopeptide repeat domain"/>
    <property type="match status" value="1"/>
</dbReference>
<reference evidence="3 4" key="1">
    <citation type="submission" date="2011-07" db="EMBL/GenBank/DDBJ databases">
        <authorList>
            <person name="Coyne R."/>
            <person name="Brami D."/>
            <person name="Johnson J."/>
            <person name="Hostetler J."/>
            <person name="Hannick L."/>
            <person name="Clark T."/>
            <person name="Cassidy-Hanley D."/>
            <person name="Inman J."/>
        </authorList>
    </citation>
    <scope>NUCLEOTIDE SEQUENCE [LARGE SCALE GENOMIC DNA]</scope>
    <source>
        <strain evidence="3 4">G5</strain>
    </source>
</reference>
<dbReference type="PANTHER" id="PTHR11102:SF160">
    <property type="entry name" value="ERAD-ASSOCIATED E3 UBIQUITIN-PROTEIN LIGASE COMPONENT HRD3"/>
    <property type="match status" value="1"/>
</dbReference>
<gene>
    <name evidence="3" type="ORF">IMG5_175550</name>
</gene>
<dbReference type="InParanoid" id="G0R271"/>
<dbReference type="RefSeq" id="XP_004029674.1">
    <property type="nucleotide sequence ID" value="XM_004029626.1"/>
</dbReference>
<dbReference type="SMART" id="SM00671">
    <property type="entry name" value="SEL1"/>
    <property type="match status" value="4"/>
</dbReference>
<keyword evidence="4" id="KW-1185">Reference proteome</keyword>
<feature type="coiled-coil region" evidence="2">
    <location>
        <begin position="157"/>
        <end position="184"/>
    </location>
</feature>
<dbReference type="Pfam" id="PF08238">
    <property type="entry name" value="Sel1"/>
    <property type="match status" value="4"/>
</dbReference>
<accession>G0R271</accession>
<dbReference type="AlphaFoldDB" id="G0R271"/>
<evidence type="ECO:0000256" key="2">
    <source>
        <dbReference type="SAM" id="Coils"/>
    </source>
</evidence>
<dbReference type="InterPro" id="IPR050767">
    <property type="entry name" value="Sel1_AlgK"/>
</dbReference>
<protein>
    <submittedName>
        <fullName evidence="3">Nol1 nop2 sun family protein, putative</fullName>
    </submittedName>
</protein>
<evidence type="ECO:0000256" key="1">
    <source>
        <dbReference type="ARBA" id="ARBA00038101"/>
    </source>
</evidence>
<comment type="similarity">
    <text evidence="1">Belongs to the sel-1 family.</text>
</comment>
<organism evidence="3 4">
    <name type="scientific">Ichthyophthirius multifiliis</name>
    <name type="common">White spot disease agent</name>
    <name type="synonym">Ich</name>
    <dbReference type="NCBI Taxonomy" id="5932"/>
    <lineage>
        <taxon>Eukaryota</taxon>
        <taxon>Sar</taxon>
        <taxon>Alveolata</taxon>
        <taxon>Ciliophora</taxon>
        <taxon>Intramacronucleata</taxon>
        <taxon>Oligohymenophorea</taxon>
        <taxon>Hymenostomatida</taxon>
        <taxon>Ophryoglenina</taxon>
        <taxon>Ichthyophthirius</taxon>
    </lineage>
</organism>
<dbReference type="InterPro" id="IPR011990">
    <property type="entry name" value="TPR-like_helical_dom_sf"/>
</dbReference>
<dbReference type="STRING" id="857967.G0R271"/>
<dbReference type="eggNOG" id="KOG1550">
    <property type="taxonomic scope" value="Eukaryota"/>
</dbReference>
<evidence type="ECO:0000313" key="3">
    <source>
        <dbReference type="EMBL" id="EGR28438.1"/>
    </source>
</evidence>
<dbReference type="EMBL" id="GL984244">
    <property type="protein sequence ID" value="EGR28438.1"/>
    <property type="molecule type" value="Genomic_DNA"/>
</dbReference>
<name>G0R271_ICHMU</name>
<proteinExistence type="inferred from homology"/>
<dbReference type="PANTHER" id="PTHR11102">
    <property type="entry name" value="SEL-1-LIKE PROTEIN"/>
    <property type="match status" value="1"/>
</dbReference>
<dbReference type="OrthoDB" id="2384430at2759"/>
<sequence length="184" mass="21059">MMLQSEILFNQVVEKGSFQSLYYLGEMAENGDLRNGIDTQYAYECYLIAASWDNPKAFFKLSIFHKEGKGGCEKNVDLHFLYMKKAAELGLVEAQHNLGQYNPLKALAWFTQAASAEFIHSMYNAAQLYLEGSEDGQIKINLKAGLVWLENIKKTGKMDVNNLIENVLEELEKLEEEKQNQKQY</sequence>
<keyword evidence="2" id="KW-0175">Coiled coil</keyword>
<dbReference type="SUPFAM" id="SSF81901">
    <property type="entry name" value="HCP-like"/>
    <property type="match status" value="1"/>
</dbReference>
<dbReference type="GeneID" id="14904515"/>